<dbReference type="AlphaFoldDB" id="A0A1N6X7V0"/>
<organism evidence="1 2">
    <name type="scientific">Aquipseudomonas alcaligenes</name>
    <name type="common">Pseudomonas alcaligenes</name>
    <dbReference type="NCBI Taxonomy" id="43263"/>
    <lineage>
        <taxon>Bacteria</taxon>
        <taxon>Pseudomonadati</taxon>
        <taxon>Pseudomonadota</taxon>
        <taxon>Gammaproteobacteria</taxon>
        <taxon>Pseudomonadales</taxon>
        <taxon>Pseudomonadaceae</taxon>
        <taxon>Aquipseudomonas</taxon>
    </lineage>
</organism>
<dbReference type="RefSeq" id="WP_076429213.1">
    <property type="nucleotide sequence ID" value="NZ_FTMP01000012.1"/>
</dbReference>
<gene>
    <name evidence="1" type="ORF">SAMN05878282_11212</name>
</gene>
<dbReference type="Proteomes" id="UP000185841">
    <property type="component" value="Unassembled WGS sequence"/>
</dbReference>
<name>A0A1N6X7V0_AQUAC</name>
<sequence length="222" mass="25411">MPNQKRISGLDRLEIKGQPYSWNETFASYWSESGDPRALQVSDLANWRMTFQSGRTYGPDGQRIELRIVSSQHCPLEGRTIYRVMFLDHTRGICGFVQLANITPESFMREYDAGRYEGSWTSAFAEDIATHLERDYAAALERVAKANPRPGFNLPTLDELKKAISDAIDDEQMEFPTFQAFFDWWDVVTAYDGMDVEDSNAAYRPLLEVAYRSLVHEGRVST</sequence>
<dbReference type="EMBL" id="FTMP01000012">
    <property type="protein sequence ID" value="SIQ98432.1"/>
    <property type="molecule type" value="Genomic_DNA"/>
</dbReference>
<proteinExistence type="predicted"/>
<protein>
    <submittedName>
        <fullName evidence="1">Uncharacterized protein</fullName>
    </submittedName>
</protein>
<evidence type="ECO:0000313" key="1">
    <source>
        <dbReference type="EMBL" id="SIQ98432.1"/>
    </source>
</evidence>
<reference evidence="1 2" key="1">
    <citation type="submission" date="2017-01" db="EMBL/GenBank/DDBJ databases">
        <authorList>
            <person name="Mah S.A."/>
            <person name="Swanson W.J."/>
            <person name="Moy G.W."/>
            <person name="Vacquier V.D."/>
        </authorList>
    </citation>
    <scope>NUCLEOTIDE SEQUENCE [LARGE SCALE GENOMIC DNA]</scope>
    <source>
        <strain evidence="1 2">RU36E</strain>
    </source>
</reference>
<evidence type="ECO:0000313" key="2">
    <source>
        <dbReference type="Proteomes" id="UP000185841"/>
    </source>
</evidence>
<accession>A0A1N6X7V0</accession>